<dbReference type="FunFam" id="3.40.640.10:FF:000053">
    <property type="entry name" value="Aminotransferase, class I"/>
    <property type="match status" value="1"/>
</dbReference>
<keyword evidence="6" id="KW-0663">Pyridoxal phosphate</keyword>
<dbReference type="GO" id="GO:0030170">
    <property type="term" value="F:pyridoxal phosphate binding"/>
    <property type="evidence" value="ECO:0007669"/>
    <property type="project" value="InterPro"/>
</dbReference>
<evidence type="ECO:0000256" key="3">
    <source>
        <dbReference type="ARBA" id="ARBA00011738"/>
    </source>
</evidence>
<evidence type="ECO:0000256" key="4">
    <source>
        <dbReference type="ARBA" id="ARBA00022576"/>
    </source>
</evidence>
<comment type="similarity">
    <text evidence="2">Belongs to the class-I pyridoxal-phosphate-dependent aminotransferase family.</text>
</comment>
<evidence type="ECO:0000313" key="9">
    <source>
        <dbReference type="Proteomes" id="UP000007271"/>
    </source>
</evidence>
<comment type="subunit">
    <text evidence="3">Homodimer.</text>
</comment>
<name>J3JBV8_9LACO</name>
<evidence type="ECO:0000256" key="5">
    <source>
        <dbReference type="ARBA" id="ARBA00022679"/>
    </source>
</evidence>
<dbReference type="InterPro" id="IPR050859">
    <property type="entry name" value="Class-I_PLP-dep_aminotransf"/>
</dbReference>
<dbReference type="Gene3D" id="3.90.1150.10">
    <property type="entry name" value="Aspartate Aminotransferase, domain 1"/>
    <property type="match status" value="1"/>
</dbReference>
<reference evidence="8 9" key="1">
    <citation type="submission" date="2012-05" db="EMBL/GenBank/DDBJ databases">
        <title>Complete Genome Sequence of Lactobacillus coryniformis CECT5711.</title>
        <authorList>
            <person name="Rodriguez J.M."/>
        </authorList>
    </citation>
    <scope>NUCLEOTIDE SEQUENCE [LARGE SCALE GENOMIC DNA]</scope>
    <source>
        <strain evidence="9">CECT5711</strain>
    </source>
</reference>
<dbReference type="InterPro" id="IPR015424">
    <property type="entry name" value="PyrdxlP-dep_Trfase"/>
</dbReference>
<evidence type="ECO:0000259" key="7">
    <source>
        <dbReference type="Pfam" id="PF00155"/>
    </source>
</evidence>
<evidence type="ECO:0000256" key="6">
    <source>
        <dbReference type="ARBA" id="ARBA00022898"/>
    </source>
</evidence>
<dbReference type="GO" id="GO:0008483">
    <property type="term" value="F:transaminase activity"/>
    <property type="evidence" value="ECO:0007669"/>
    <property type="project" value="UniProtKB-KW"/>
</dbReference>
<comment type="cofactor">
    <cofactor evidence="1">
        <name>pyridoxal 5'-phosphate</name>
        <dbReference type="ChEBI" id="CHEBI:597326"/>
    </cofactor>
</comment>
<dbReference type="AlphaFoldDB" id="J3JBV8"/>
<dbReference type="Gene3D" id="3.40.640.10">
    <property type="entry name" value="Type I PLP-dependent aspartate aminotransferase-like (Major domain)"/>
    <property type="match status" value="1"/>
</dbReference>
<dbReference type="InterPro" id="IPR015421">
    <property type="entry name" value="PyrdxlP-dep_Trfase_major"/>
</dbReference>
<dbReference type="GO" id="GO:1901605">
    <property type="term" value="P:alpha-amino acid metabolic process"/>
    <property type="evidence" value="ECO:0007669"/>
    <property type="project" value="TreeGrafter"/>
</dbReference>
<dbReference type="STRING" id="1185325.A11Y_138747"/>
<proteinExistence type="inferred from homology"/>
<dbReference type="EMBL" id="AKFP01000021">
    <property type="protein sequence ID" value="EJN56057.1"/>
    <property type="molecule type" value="Genomic_DNA"/>
</dbReference>
<accession>J3JBV8</accession>
<dbReference type="CDD" id="cd00609">
    <property type="entry name" value="AAT_like"/>
    <property type="match status" value="1"/>
</dbReference>
<evidence type="ECO:0000256" key="1">
    <source>
        <dbReference type="ARBA" id="ARBA00001933"/>
    </source>
</evidence>
<dbReference type="PANTHER" id="PTHR42790:SF19">
    <property type="entry name" value="KYNURENINE_ALPHA-AMINOADIPATE AMINOTRANSFERASE, MITOCHONDRIAL"/>
    <property type="match status" value="1"/>
</dbReference>
<sequence length="404" mass="44155">MIGGITMVKFANRIQPCDNGLNDIFTYANDPALISFAAGYPNNHLFPQAELKSAFASSLTDSTSLQYSGAAGLKSLRAKIAQHISSPRRTFTAAEILLTQGAQQGLDLTAKLLLDPGDGVVVEAPTYLGALSAFDAYQPTYYEVPLQDDGMDLNVLQKTLMTHHVKFIYTIPDFQNPTGSTLSLPKRQALLRLAQRYDVIILEDSPYRDLRFSGESLPSLASLDTTDHVISLGSFSKILSPGLRLGWLVTTPELLVPLTELKLGNDVQSSTLVMSAIDQYLDQHDLSDHIAKMNQAYAAKMATMLNALDHYLPAAVNFTRPRGGFFIYLTLPADIDTGELLKQVILPQAKVAYVPSASLFPVSHQANGLRLNFTNLDTATIELGVKRLGQILTRVLAQPKYAKL</sequence>
<protein>
    <submittedName>
        <fullName evidence="8">Aminotransferase, class I/II</fullName>
    </submittedName>
</protein>
<dbReference type="Pfam" id="PF00155">
    <property type="entry name" value="Aminotran_1_2"/>
    <property type="match status" value="1"/>
</dbReference>
<keyword evidence="4 8" id="KW-0032">Aminotransferase</keyword>
<evidence type="ECO:0000256" key="2">
    <source>
        <dbReference type="ARBA" id="ARBA00007441"/>
    </source>
</evidence>
<dbReference type="PATRIC" id="fig|1185325.3.peg.1119"/>
<gene>
    <name evidence="8" type="ORF">A11Y_138747</name>
</gene>
<keyword evidence="5 8" id="KW-0808">Transferase</keyword>
<evidence type="ECO:0000313" key="8">
    <source>
        <dbReference type="EMBL" id="EJN56057.1"/>
    </source>
</evidence>
<dbReference type="SUPFAM" id="SSF53383">
    <property type="entry name" value="PLP-dependent transferases"/>
    <property type="match status" value="1"/>
</dbReference>
<dbReference type="InterPro" id="IPR004839">
    <property type="entry name" value="Aminotransferase_I/II_large"/>
</dbReference>
<dbReference type="PANTHER" id="PTHR42790">
    <property type="entry name" value="AMINOTRANSFERASE"/>
    <property type="match status" value="1"/>
</dbReference>
<comment type="caution">
    <text evidence="8">The sequence shown here is derived from an EMBL/GenBank/DDBJ whole genome shotgun (WGS) entry which is preliminary data.</text>
</comment>
<feature type="domain" description="Aminotransferase class I/classII large" evidence="7">
    <location>
        <begin position="47"/>
        <end position="388"/>
    </location>
</feature>
<dbReference type="InterPro" id="IPR015422">
    <property type="entry name" value="PyrdxlP-dep_Trfase_small"/>
</dbReference>
<organism evidence="8 9">
    <name type="scientific">Loigolactobacillus coryniformis subsp. coryniformis CECT 5711</name>
    <dbReference type="NCBI Taxonomy" id="1185325"/>
    <lineage>
        <taxon>Bacteria</taxon>
        <taxon>Bacillati</taxon>
        <taxon>Bacillota</taxon>
        <taxon>Bacilli</taxon>
        <taxon>Lactobacillales</taxon>
        <taxon>Lactobacillaceae</taxon>
        <taxon>Loigolactobacillus</taxon>
    </lineage>
</organism>
<dbReference type="Proteomes" id="UP000007271">
    <property type="component" value="Unassembled WGS sequence"/>
</dbReference>